<feature type="region of interest" description="Disordered" evidence="1">
    <location>
        <begin position="480"/>
        <end position="505"/>
    </location>
</feature>
<dbReference type="GeneID" id="64660567"/>
<sequence>MDLLTQATLQGSEKQTKGIASPPALVERPFYTDLKEEFEEKWKCAQKPAKERATFYDQLTRQHFLSLDEDIRKTYEKLAELEGIANVEAWKAALAAPTSKLPADCQRALDQLPEFSGPILAGISDITGMHCTLFIGGPEPRRKGQLSVIMMHEGVDLSDHPKNWQMADKTRFKIMTSLFQEFLATCYTEADREGASLDDDSDTSTAPILPAIETDSNAIVEPDATPIAQPSAVDGSSQTKHPAVTAHPDIPAPNPSAAADPIIASPADEPIIVSLADKPIISSLADEPIIASPAGMHDKPASDLETQGVIAEESLRSDNICDERDIQDGAHFSEHMSLPPVSSPLQVSSPELRPHEARSLDNEPHGSALELKASISLPSNSPSWVNTALEYLTADTSLLPPLYDMLVVKFIELEQTSDFESPSGPMFNLSSENRPKEIHWWVSRGRKGRPVIPDIEKYVTQWWHWWAAVQPSWRNIGAPDFSNPDELDHQDGDWDALSKPGKNGVETTIQRGTKEAPSCIYKCCEVTRCLVCYS</sequence>
<accession>A0AAD4HQM0</accession>
<dbReference type="EMBL" id="JABBWK010000007">
    <property type="protein sequence ID" value="KAG1905398.1"/>
    <property type="molecule type" value="Genomic_DNA"/>
</dbReference>
<feature type="region of interest" description="Disordered" evidence="1">
    <location>
        <begin position="227"/>
        <end position="248"/>
    </location>
</feature>
<evidence type="ECO:0000313" key="3">
    <source>
        <dbReference type="Proteomes" id="UP001195769"/>
    </source>
</evidence>
<gene>
    <name evidence="2" type="ORF">F5891DRAFT_1183345</name>
</gene>
<evidence type="ECO:0000313" key="2">
    <source>
        <dbReference type="EMBL" id="KAG1905398.1"/>
    </source>
</evidence>
<organism evidence="2 3">
    <name type="scientific">Suillus fuscotomentosus</name>
    <dbReference type="NCBI Taxonomy" id="1912939"/>
    <lineage>
        <taxon>Eukaryota</taxon>
        <taxon>Fungi</taxon>
        <taxon>Dikarya</taxon>
        <taxon>Basidiomycota</taxon>
        <taxon>Agaricomycotina</taxon>
        <taxon>Agaricomycetes</taxon>
        <taxon>Agaricomycetidae</taxon>
        <taxon>Boletales</taxon>
        <taxon>Suillineae</taxon>
        <taxon>Suillaceae</taxon>
        <taxon>Suillus</taxon>
    </lineage>
</organism>
<keyword evidence="3" id="KW-1185">Reference proteome</keyword>
<name>A0AAD4HQM0_9AGAM</name>
<proteinExistence type="predicted"/>
<protein>
    <submittedName>
        <fullName evidence="2">Uncharacterized protein</fullName>
    </submittedName>
</protein>
<dbReference type="Proteomes" id="UP001195769">
    <property type="component" value="Unassembled WGS sequence"/>
</dbReference>
<comment type="caution">
    <text evidence="2">The sequence shown here is derived from an EMBL/GenBank/DDBJ whole genome shotgun (WGS) entry which is preliminary data.</text>
</comment>
<dbReference type="AlphaFoldDB" id="A0AAD4HQM0"/>
<feature type="compositionally biased region" description="Basic and acidic residues" evidence="1">
    <location>
        <begin position="352"/>
        <end position="363"/>
    </location>
</feature>
<evidence type="ECO:0000256" key="1">
    <source>
        <dbReference type="SAM" id="MobiDB-lite"/>
    </source>
</evidence>
<dbReference type="RefSeq" id="XP_041230973.1">
    <property type="nucleotide sequence ID" value="XM_041366269.1"/>
</dbReference>
<feature type="compositionally biased region" description="Low complexity" evidence="1">
    <location>
        <begin position="337"/>
        <end position="350"/>
    </location>
</feature>
<feature type="region of interest" description="Disordered" evidence="1">
    <location>
        <begin position="334"/>
        <end position="363"/>
    </location>
</feature>
<reference evidence="2" key="1">
    <citation type="journal article" date="2020" name="New Phytol.">
        <title>Comparative genomics reveals dynamic genome evolution in host specialist ectomycorrhizal fungi.</title>
        <authorList>
            <person name="Lofgren L.A."/>
            <person name="Nguyen N.H."/>
            <person name="Vilgalys R."/>
            <person name="Ruytinx J."/>
            <person name="Liao H.L."/>
            <person name="Branco S."/>
            <person name="Kuo A."/>
            <person name="LaButti K."/>
            <person name="Lipzen A."/>
            <person name="Andreopoulos W."/>
            <person name="Pangilinan J."/>
            <person name="Riley R."/>
            <person name="Hundley H."/>
            <person name="Na H."/>
            <person name="Barry K."/>
            <person name="Grigoriev I.V."/>
            <person name="Stajich J.E."/>
            <person name="Kennedy P.G."/>
        </authorList>
    </citation>
    <scope>NUCLEOTIDE SEQUENCE</scope>
    <source>
        <strain evidence="2">FC203</strain>
    </source>
</reference>